<feature type="region of interest" description="Disordered" evidence="1">
    <location>
        <begin position="676"/>
        <end position="740"/>
    </location>
</feature>
<sequence length="792" mass="87742">MNLARARRAKSSTLIAALPSILNKANQSDAPLTLVACGDRLPETLANFPGQWIDIPARVILAQLIAQASGNRLRDVPPEYIQTKIWAELAATWCDPNPQTIDSVTLARNAIRNILIANPPDATNVLNAMQSVITRLTADMGAGILPWDEVEDVAPAGAVRVDNVTVQQFHYYESSAHAFDYHIIAMDVPALNPLMATLNVPSANVLNIPAIQLQLNPNYVQTWPALPIDQMLAILEMVYYANVERYNSQLLAVAIGVVFALGKVAGFTEAWLNSRLQRVADLNPGLDVADKVTLSSVSDFQARYIRGKLDSDALYSFFAGIYPSLTETTLNPLNWVIEQARAQSMTTVVSYSTSMIEFDNLPIILMDKVTDAQYLTFIRAAVCFIIDPWGSLFGPRFAASLYPDIANFGIRAQKARDRAFRKYAGTWHDGGTMSRLAIDAAIQQCISKIERDQELAADPIERLRTQLAGLEVREIDDEVFIFDNSNRELNLAPGALRELNADNWDYQDDRDEGAIAEVRRPDAPQAQVRGARLPETEEFRANLGQARRGWPLAARNLPPNARKINMTQAIELATTLIGTTNVQDVVMEVCPLVTQVSKQVPLRAYGEVETNIQVLGRYNYDLVDTVNAILRGINLTVVGIIPTFTPAAQVVIYNDGTMVGMNSLLRPRRAAINPVVIPPPINQNPGDNPPPNPNVNRPQLNPNVNHPLQPLNQVDRQRAGGNQYRRPPPAPPRVDGRGQQHVGNIDQRQQIQNWGVYAQDQDQGFQQLPLQQQQLPAFQDDPNVVYDEQPQN</sequence>
<accession>A0A8K1WQD8</accession>
<reference evidence="2" key="1">
    <citation type="submission" date="2020-11" db="EMBL/GenBank/DDBJ databases">
        <title>RNA virus dark matter in the feces of wild birds.</title>
        <authorList>
            <person name="Lu X."/>
            <person name="Yang X.S."/>
            <person name="Zhang W."/>
        </authorList>
    </citation>
    <scope>NUCLEOTIDE SEQUENCE</scope>
    <source>
        <strain evidence="2">EasternCrownedWarbler123con177</strain>
    </source>
</reference>
<proteinExistence type="predicted"/>
<evidence type="ECO:0000256" key="1">
    <source>
        <dbReference type="SAM" id="MobiDB-lite"/>
    </source>
</evidence>
<feature type="compositionally biased region" description="Low complexity" evidence="1">
    <location>
        <begin position="694"/>
        <end position="705"/>
    </location>
</feature>
<dbReference type="EMBL" id="MW239238">
    <property type="protein sequence ID" value="UGO57198.1"/>
    <property type="molecule type" value="Genomic_RNA"/>
</dbReference>
<name>A0A8K1WQD8_9VIRU</name>
<protein>
    <submittedName>
        <fullName evidence="2">Uncharacterized protein</fullName>
    </submittedName>
</protein>
<organism evidence="2">
    <name type="scientific">Riboviria sp</name>
    <dbReference type="NCBI Taxonomy" id="2585031"/>
    <lineage>
        <taxon>Viruses</taxon>
        <taxon>Riboviria</taxon>
    </lineage>
</organism>
<feature type="compositionally biased region" description="Pro residues" evidence="1">
    <location>
        <begin position="676"/>
        <end position="693"/>
    </location>
</feature>
<evidence type="ECO:0000313" key="2">
    <source>
        <dbReference type="EMBL" id="UGO57198.1"/>
    </source>
</evidence>